<sequence length="427" mass="46038">MRLRPYARFGLFALLGLMMSWLVACGGGQPNATAPAEGGSQEVEFWTMQLQPDFTDYFNGLIADYEAQNPDTTVRWVDVPWADMQSKILTAVTAGTAPDVVNLNPDFAAQLASRNAWMPLDEKVSAEAKQVYLPNIWEANTLNGQSFGIPWYLTTNVTLHNQALLDEAGVAPPTTYAELAEVARQVKEKTGKYAYFTTFVPEDSADVLQSFVQMGVELVDDQGQAAFDTDAGRAVFQYWTDLYQQELLPQEVLTQGHRRAIELFQAGEVALLSTGAEFFPTIEANAPDIAAVTGSGPQITGDTGKTNVAVMNVVIPAGTDVPDAALDFALYVTNDANQLSFAKAANVLPSTTGALEDGYFAAEGTKGVEKARSVSAEQMNQAEVLIPAMDGVKELQAIIYDNLQAAMLGQKPVDQAVSDAAAAWNAR</sequence>
<reference evidence="2 3" key="1">
    <citation type="submission" date="2022-04" db="EMBL/GenBank/DDBJ databases">
        <title>Positive selection, recombination, and allopatry shape intraspecific diversity of widespread and dominant cyanobacteria.</title>
        <authorList>
            <person name="Wei J."/>
            <person name="Shu W."/>
            <person name="Hu C."/>
        </authorList>
    </citation>
    <scope>NUCLEOTIDE SEQUENCE [LARGE SCALE GENOMIC DNA]</scope>
    <source>
        <strain evidence="2 3">DQ-A4</strain>
    </source>
</reference>
<dbReference type="PANTHER" id="PTHR43649">
    <property type="entry name" value="ARABINOSE-BINDING PROTEIN-RELATED"/>
    <property type="match status" value="1"/>
</dbReference>
<dbReference type="EMBL" id="JAMPKX010000002">
    <property type="protein sequence ID" value="MEP0946785.1"/>
    <property type="molecule type" value="Genomic_DNA"/>
</dbReference>
<dbReference type="InterPro" id="IPR006059">
    <property type="entry name" value="SBP"/>
</dbReference>
<feature type="signal peptide" evidence="1">
    <location>
        <begin position="1"/>
        <end position="24"/>
    </location>
</feature>
<dbReference type="PANTHER" id="PTHR43649:SF12">
    <property type="entry name" value="DIACETYLCHITOBIOSE BINDING PROTEIN DASA"/>
    <property type="match status" value="1"/>
</dbReference>
<evidence type="ECO:0000313" key="3">
    <source>
        <dbReference type="Proteomes" id="UP001482513"/>
    </source>
</evidence>
<feature type="chain" id="PRO_5046946619" evidence="1">
    <location>
        <begin position="25"/>
        <end position="427"/>
    </location>
</feature>
<gene>
    <name evidence="2" type="ORF">NC992_07865</name>
</gene>
<dbReference type="InterPro" id="IPR050490">
    <property type="entry name" value="Bact_solute-bd_prot1"/>
</dbReference>
<dbReference type="CDD" id="cd13585">
    <property type="entry name" value="PBP2_TMBP_like"/>
    <property type="match status" value="1"/>
</dbReference>
<keyword evidence="1" id="KW-0732">Signal</keyword>
<dbReference type="Pfam" id="PF01547">
    <property type="entry name" value="SBP_bac_1"/>
    <property type="match status" value="1"/>
</dbReference>
<evidence type="ECO:0000313" key="2">
    <source>
        <dbReference type="EMBL" id="MEP0946785.1"/>
    </source>
</evidence>
<dbReference type="PROSITE" id="PS51257">
    <property type="entry name" value="PROKAR_LIPOPROTEIN"/>
    <property type="match status" value="1"/>
</dbReference>
<accession>A0ABV0K1X6</accession>
<evidence type="ECO:0000256" key="1">
    <source>
        <dbReference type="SAM" id="SignalP"/>
    </source>
</evidence>
<proteinExistence type="predicted"/>
<dbReference type="Gene3D" id="3.40.190.10">
    <property type="entry name" value="Periplasmic binding protein-like II"/>
    <property type="match status" value="1"/>
</dbReference>
<dbReference type="RefSeq" id="WP_190696802.1">
    <property type="nucleotide sequence ID" value="NZ_JAMPKX010000002.1"/>
</dbReference>
<comment type="caution">
    <text evidence="2">The sequence shown here is derived from an EMBL/GenBank/DDBJ whole genome shotgun (WGS) entry which is preliminary data.</text>
</comment>
<dbReference type="SUPFAM" id="SSF53850">
    <property type="entry name" value="Periplasmic binding protein-like II"/>
    <property type="match status" value="1"/>
</dbReference>
<protein>
    <submittedName>
        <fullName evidence="2">Sugar ABC transporter substrate-binding protein</fullName>
    </submittedName>
</protein>
<organism evidence="2 3">
    <name type="scientific">Leptolyngbya subtilissima DQ-A4</name>
    <dbReference type="NCBI Taxonomy" id="2933933"/>
    <lineage>
        <taxon>Bacteria</taxon>
        <taxon>Bacillati</taxon>
        <taxon>Cyanobacteriota</taxon>
        <taxon>Cyanophyceae</taxon>
        <taxon>Leptolyngbyales</taxon>
        <taxon>Leptolyngbyaceae</taxon>
        <taxon>Leptolyngbya group</taxon>
        <taxon>Leptolyngbya</taxon>
    </lineage>
</organism>
<keyword evidence="3" id="KW-1185">Reference proteome</keyword>
<name>A0ABV0K1X6_9CYAN</name>
<dbReference type="Proteomes" id="UP001482513">
    <property type="component" value="Unassembled WGS sequence"/>
</dbReference>